<name>A0A250KP62_9GAMM</name>
<evidence type="ECO:0000313" key="10">
    <source>
        <dbReference type="Proteomes" id="UP000266313"/>
    </source>
</evidence>
<dbReference type="GO" id="GO:0005886">
    <property type="term" value="C:plasma membrane"/>
    <property type="evidence" value="ECO:0007669"/>
    <property type="project" value="UniProtKB-SubCell"/>
</dbReference>
<evidence type="ECO:0000256" key="5">
    <source>
        <dbReference type="ARBA" id="ARBA00022989"/>
    </source>
</evidence>
<dbReference type="InterPro" id="IPR000515">
    <property type="entry name" value="MetI-like"/>
</dbReference>
<proteinExistence type="inferred from homology"/>
<dbReference type="RefSeq" id="WP_119628956.1">
    <property type="nucleotide sequence ID" value="NZ_AP017928.1"/>
</dbReference>
<feature type="transmembrane region" description="Helical" evidence="7">
    <location>
        <begin position="253"/>
        <end position="275"/>
    </location>
</feature>
<dbReference type="Gene3D" id="1.10.3720.10">
    <property type="entry name" value="MetI-like"/>
    <property type="match status" value="1"/>
</dbReference>
<dbReference type="GO" id="GO:0055085">
    <property type="term" value="P:transmembrane transport"/>
    <property type="evidence" value="ECO:0007669"/>
    <property type="project" value="InterPro"/>
</dbReference>
<gene>
    <name evidence="9" type="ORF">sS8_1376</name>
</gene>
<evidence type="ECO:0000256" key="6">
    <source>
        <dbReference type="ARBA" id="ARBA00023136"/>
    </source>
</evidence>
<dbReference type="InterPro" id="IPR035906">
    <property type="entry name" value="MetI-like_sf"/>
</dbReference>
<dbReference type="Pfam" id="PF00528">
    <property type="entry name" value="BPD_transp_1"/>
    <property type="match status" value="1"/>
</dbReference>
<dbReference type="KEGG" id="mmai:sS8_1376"/>
<dbReference type="EMBL" id="AP017928">
    <property type="protein sequence ID" value="BBA33336.1"/>
    <property type="molecule type" value="Genomic_DNA"/>
</dbReference>
<dbReference type="CDD" id="cd06261">
    <property type="entry name" value="TM_PBP2"/>
    <property type="match status" value="1"/>
</dbReference>
<organism evidence="9 10">
    <name type="scientific">Methylocaldum marinum</name>
    <dbReference type="NCBI Taxonomy" id="1432792"/>
    <lineage>
        <taxon>Bacteria</taxon>
        <taxon>Pseudomonadati</taxon>
        <taxon>Pseudomonadota</taxon>
        <taxon>Gammaproteobacteria</taxon>
        <taxon>Methylococcales</taxon>
        <taxon>Methylococcaceae</taxon>
        <taxon>Methylocaldum</taxon>
    </lineage>
</organism>
<feature type="transmembrane region" description="Helical" evidence="7">
    <location>
        <begin position="67"/>
        <end position="93"/>
    </location>
</feature>
<reference evidence="9 10" key="1">
    <citation type="submission" date="2016-12" db="EMBL/GenBank/DDBJ databases">
        <title>Genome sequencing of Methylocaldum marinum.</title>
        <authorList>
            <person name="Takeuchi M."/>
            <person name="Kamagata Y."/>
            <person name="Hiraoka S."/>
            <person name="Oshima K."/>
            <person name="Hattori M."/>
            <person name="Iwasaki W."/>
        </authorList>
    </citation>
    <scope>NUCLEOTIDE SEQUENCE [LARGE SCALE GENOMIC DNA]</scope>
    <source>
        <strain evidence="9 10">S8</strain>
    </source>
</reference>
<feature type="domain" description="ABC transmembrane type-1" evidence="8">
    <location>
        <begin position="68"/>
        <end position="274"/>
    </location>
</feature>
<evidence type="ECO:0000256" key="4">
    <source>
        <dbReference type="ARBA" id="ARBA00022692"/>
    </source>
</evidence>
<dbReference type="Proteomes" id="UP000266313">
    <property type="component" value="Chromosome"/>
</dbReference>
<evidence type="ECO:0000313" key="9">
    <source>
        <dbReference type="EMBL" id="BBA33336.1"/>
    </source>
</evidence>
<comment type="similarity">
    <text evidence="7">Belongs to the binding-protein-dependent transport system permease family.</text>
</comment>
<evidence type="ECO:0000256" key="7">
    <source>
        <dbReference type="RuleBase" id="RU363032"/>
    </source>
</evidence>
<dbReference type="PROSITE" id="PS50928">
    <property type="entry name" value="ABC_TM1"/>
    <property type="match status" value="1"/>
</dbReference>
<dbReference type="PANTHER" id="PTHR43005">
    <property type="entry name" value="BLR7065 PROTEIN"/>
    <property type="match status" value="1"/>
</dbReference>
<keyword evidence="3" id="KW-1003">Cell membrane</keyword>
<keyword evidence="4 7" id="KW-0812">Transmembrane</keyword>
<protein>
    <submittedName>
        <fullName evidence="9">ABC transporter permease</fullName>
    </submittedName>
</protein>
<feature type="transmembrane region" description="Helical" evidence="7">
    <location>
        <begin position="105"/>
        <end position="125"/>
    </location>
</feature>
<keyword evidence="5 7" id="KW-1133">Transmembrane helix</keyword>
<dbReference type="AlphaFoldDB" id="A0A250KP62"/>
<evidence type="ECO:0000256" key="1">
    <source>
        <dbReference type="ARBA" id="ARBA00004651"/>
    </source>
</evidence>
<sequence>MRRAQNLKGWLLCAPALSAMALVTAYPVFYAVRLSLYRYDLRHTADPDFVALRNYFSVLSSEVWWQALWNTLLITTVSVFFELVLGFALALLMHRAVFGRSALRSAVLVPYAIITVVAALAWKFAFDPTTGFVNSLFGIERAWLNEHWSAFAVIIFSEVWKTTPFMALLLLAGLSLIPDDVLKAAKVDGASAVQRFRLITLPLVKPSILVALLFRSLDAFRIFDSVYVLTRGAHGTESVSVIGYNTLIVRLNLGLGSAVSVLIFSCTLAIALLFIKGFGTPLLRKD</sequence>
<dbReference type="OrthoDB" id="9785347at2"/>
<evidence type="ECO:0000256" key="3">
    <source>
        <dbReference type="ARBA" id="ARBA00022475"/>
    </source>
</evidence>
<evidence type="ECO:0000259" key="8">
    <source>
        <dbReference type="PROSITE" id="PS50928"/>
    </source>
</evidence>
<accession>A0A250KP62</accession>
<comment type="subcellular location">
    <subcellularLocation>
        <location evidence="1 7">Cell membrane</location>
        <topology evidence="1 7">Multi-pass membrane protein</topology>
    </subcellularLocation>
</comment>
<evidence type="ECO:0000256" key="2">
    <source>
        <dbReference type="ARBA" id="ARBA00022448"/>
    </source>
</evidence>
<dbReference type="PANTHER" id="PTHR43005:SF1">
    <property type="entry name" value="SPERMIDINE_PUTRESCINE TRANSPORT SYSTEM PERMEASE PROTEIN"/>
    <property type="match status" value="1"/>
</dbReference>
<dbReference type="SUPFAM" id="SSF161098">
    <property type="entry name" value="MetI-like"/>
    <property type="match status" value="1"/>
</dbReference>
<keyword evidence="2 7" id="KW-0813">Transport</keyword>
<keyword evidence="6 7" id="KW-0472">Membrane</keyword>
<keyword evidence="10" id="KW-1185">Reference proteome</keyword>
<feature type="transmembrane region" description="Helical" evidence="7">
    <location>
        <begin position="150"/>
        <end position="177"/>
    </location>
</feature>